<evidence type="ECO:0000313" key="7">
    <source>
        <dbReference type="Proteomes" id="UP000245624"/>
    </source>
</evidence>
<dbReference type="OrthoDB" id="2405362at2"/>
<dbReference type="RefSeq" id="WP_109984040.1">
    <property type="nucleotide sequence ID" value="NZ_QGTD01000008.1"/>
</dbReference>
<name>A0A317KYH4_9BACI</name>
<dbReference type="Proteomes" id="UP000245624">
    <property type="component" value="Unassembled WGS sequence"/>
</dbReference>
<accession>A0A317KYH4</accession>
<evidence type="ECO:0000256" key="3">
    <source>
        <dbReference type="ARBA" id="ARBA00022989"/>
    </source>
</evidence>
<dbReference type="EMBL" id="QGTD01000008">
    <property type="protein sequence ID" value="PWU68326.1"/>
    <property type="molecule type" value="Genomic_DNA"/>
</dbReference>
<sequence>MDKGTIVRTILLAITWINMILANYGLNEIPVISEDVISLVLAGIATVWAWFKNNYLLLKGRKQKVALEREGLK</sequence>
<evidence type="ECO:0000313" key="6">
    <source>
        <dbReference type="EMBL" id="PWU68326.1"/>
    </source>
</evidence>
<dbReference type="NCBIfam" id="TIGR01592">
    <property type="entry name" value="holin_SPP1"/>
    <property type="match status" value="1"/>
</dbReference>
<dbReference type="Pfam" id="PF04688">
    <property type="entry name" value="Holin_SPP1"/>
    <property type="match status" value="1"/>
</dbReference>
<evidence type="ECO:0000256" key="4">
    <source>
        <dbReference type="ARBA" id="ARBA00023136"/>
    </source>
</evidence>
<feature type="transmembrane region" description="Helical" evidence="5">
    <location>
        <begin position="32"/>
        <end position="51"/>
    </location>
</feature>
<keyword evidence="7" id="KW-1185">Reference proteome</keyword>
<reference evidence="6 7" key="1">
    <citation type="submission" date="2018-05" db="EMBL/GenBank/DDBJ databases">
        <title>Genomic analysis of Gracilibacillus dipsosauri DD1 reveals novel features of a salt-tolerant amylase.</title>
        <authorList>
            <person name="Deutch C.E."/>
            <person name="Yang S."/>
        </authorList>
    </citation>
    <scope>NUCLEOTIDE SEQUENCE [LARGE SCALE GENOMIC DNA]</scope>
    <source>
        <strain evidence="6 7">DD1</strain>
    </source>
</reference>
<proteinExistence type="predicted"/>
<gene>
    <name evidence="6" type="ORF">DLJ74_07700</name>
</gene>
<keyword evidence="4 5" id="KW-0472">Membrane</keyword>
<organism evidence="6 7">
    <name type="scientific">Gracilibacillus dipsosauri</name>
    <dbReference type="NCBI Taxonomy" id="178340"/>
    <lineage>
        <taxon>Bacteria</taxon>
        <taxon>Bacillati</taxon>
        <taxon>Bacillota</taxon>
        <taxon>Bacilli</taxon>
        <taxon>Bacillales</taxon>
        <taxon>Bacillaceae</taxon>
        <taxon>Gracilibacillus</taxon>
    </lineage>
</organism>
<dbReference type="AlphaFoldDB" id="A0A317KYH4"/>
<comment type="caution">
    <text evidence="6">The sequence shown here is derived from an EMBL/GenBank/DDBJ whole genome shotgun (WGS) entry which is preliminary data.</text>
</comment>
<keyword evidence="3 5" id="KW-1133">Transmembrane helix</keyword>
<keyword evidence="2 5" id="KW-0812">Transmembrane</keyword>
<feature type="transmembrane region" description="Helical" evidence="5">
    <location>
        <begin position="7"/>
        <end position="26"/>
    </location>
</feature>
<evidence type="ECO:0000256" key="2">
    <source>
        <dbReference type="ARBA" id="ARBA00022692"/>
    </source>
</evidence>
<dbReference type="GO" id="GO:0016020">
    <property type="term" value="C:membrane"/>
    <property type="evidence" value="ECO:0007669"/>
    <property type="project" value="UniProtKB-SubCell"/>
</dbReference>
<protein>
    <submittedName>
        <fullName evidence="6">Phage holin</fullName>
    </submittedName>
</protein>
<evidence type="ECO:0000256" key="1">
    <source>
        <dbReference type="ARBA" id="ARBA00004370"/>
    </source>
</evidence>
<evidence type="ECO:0000256" key="5">
    <source>
        <dbReference type="SAM" id="Phobius"/>
    </source>
</evidence>
<comment type="subcellular location">
    <subcellularLocation>
        <location evidence="1">Membrane</location>
    </subcellularLocation>
</comment>
<dbReference type="InterPro" id="IPR006479">
    <property type="entry name" value="Holin"/>
</dbReference>